<evidence type="ECO:0000256" key="4">
    <source>
        <dbReference type="SAM" id="MobiDB-lite"/>
    </source>
</evidence>
<keyword evidence="2" id="KW-0645">Protease</keyword>
<dbReference type="Gene3D" id="1.25.10.10">
    <property type="entry name" value="Leucine-rich Repeat Variant"/>
    <property type="match status" value="1"/>
</dbReference>
<evidence type="ECO:0000313" key="6">
    <source>
        <dbReference type="EMBL" id="OWA54253.1"/>
    </source>
</evidence>
<feature type="domain" description="PPPDE" evidence="5">
    <location>
        <begin position="1"/>
        <end position="120"/>
    </location>
</feature>
<evidence type="ECO:0000256" key="2">
    <source>
        <dbReference type="ARBA" id="ARBA00022670"/>
    </source>
</evidence>
<keyword evidence="3" id="KW-0378">Hydrolase</keyword>
<protein>
    <submittedName>
        <fullName evidence="6">Desumoylating isopeptidase 1</fullName>
    </submittedName>
</protein>
<name>A0A9X6NJT1_HYPEX</name>
<dbReference type="InterPro" id="IPR011989">
    <property type="entry name" value="ARM-like"/>
</dbReference>
<dbReference type="Proteomes" id="UP000192578">
    <property type="component" value="Unassembled WGS sequence"/>
</dbReference>
<dbReference type="GO" id="GO:0006508">
    <property type="term" value="P:proteolysis"/>
    <property type="evidence" value="ECO:0007669"/>
    <property type="project" value="UniProtKB-KW"/>
</dbReference>
<keyword evidence="7" id="KW-1185">Reference proteome</keyword>
<feature type="region of interest" description="Disordered" evidence="4">
    <location>
        <begin position="167"/>
        <end position="186"/>
    </location>
</feature>
<dbReference type="PANTHER" id="PTHR12378:SF7">
    <property type="entry name" value="DESUMOYLATING ISOPEPTIDASE 1"/>
    <property type="match status" value="1"/>
</dbReference>
<sequence length="488" mass="52888">KHLDEYGTPVFVATDEEFFSVGQGYSKVPAPGTTVLGPPDSIVDLGTTCLPREIFLDWMNGMSLTTFKGSRYHLLDHNCNNFSNEMAQFLTGKSIPSYITDLPAEILATPLGPQLRMMFDQVANSVTASHVGLDPSRTFGPSSARSPSFDAEEEELMAAARAAVEAPMPRATARVRDPDDSGSDTDEVFQAVSSASGSDRKKPYVFSNIDVTEAYSQLQRGLAGVVPPEDSEILDEVFEFATTTEDNHLALSVSRNHFTFLSDILVSEELGGNLKIQAAKMLQYLVQASPAISVLRMCLEHPIMEYLLVLGKQRNPEPHELCEALKLICNACSSSSGLSWVTDEAEWADLVMDQKLSNVLVTVQFCAWCLAKPSKDVQENAAKLTFNLSSADIPDNLAVLLGEALLKLFANSSSQPQQLSDAVVEPAVAALTSFVELSTQLAQSDRIPGIDWTALQARFPKSKDQIAGLIAKLNAAKSSKRAATTTNT</sequence>
<accession>A0A9X6NJT1</accession>
<dbReference type="InterPro" id="IPR016024">
    <property type="entry name" value="ARM-type_fold"/>
</dbReference>
<dbReference type="Pfam" id="PF05903">
    <property type="entry name" value="Peptidase_C97"/>
    <property type="match status" value="1"/>
</dbReference>
<dbReference type="PANTHER" id="PTHR12378">
    <property type="entry name" value="DESUMOYLATING ISOPEPTIDASE"/>
    <property type="match status" value="1"/>
</dbReference>
<dbReference type="SMART" id="SM01179">
    <property type="entry name" value="DUF862"/>
    <property type="match status" value="1"/>
</dbReference>
<evidence type="ECO:0000256" key="1">
    <source>
        <dbReference type="ARBA" id="ARBA00008140"/>
    </source>
</evidence>
<gene>
    <name evidence="6" type="ORF">BV898_18664</name>
</gene>
<dbReference type="AlphaFoldDB" id="A0A9X6NJT1"/>
<evidence type="ECO:0000259" key="5">
    <source>
        <dbReference type="PROSITE" id="PS51858"/>
    </source>
</evidence>
<dbReference type="Gene3D" id="3.90.1720.30">
    <property type="entry name" value="PPPDE domains"/>
    <property type="match status" value="1"/>
</dbReference>
<comment type="similarity">
    <text evidence="1">Belongs to the DeSI family.</text>
</comment>
<comment type="caution">
    <text evidence="6">The sequence shown here is derived from an EMBL/GenBank/DDBJ whole genome shotgun (WGS) entry which is preliminary data.</text>
</comment>
<dbReference type="GO" id="GO:0008233">
    <property type="term" value="F:peptidase activity"/>
    <property type="evidence" value="ECO:0007669"/>
    <property type="project" value="UniProtKB-KW"/>
</dbReference>
<reference evidence="7" key="1">
    <citation type="submission" date="2017-01" db="EMBL/GenBank/DDBJ databases">
        <title>Comparative genomics of anhydrobiosis in the tardigrade Hypsibius dujardini.</title>
        <authorList>
            <person name="Yoshida Y."/>
            <person name="Koutsovoulos G."/>
            <person name="Laetsch D."/>
            <person name="Stevens L."/>
            <person name="Kumar S."/>
            <person name="Horikawa D."/>
            <person name="Ishino K."/>
            <person name="Komine S."/>
            <person name="Tomita M."/>
            <person name="Blaxter M."/>
            <person name="Arakawa K."/>
        </authorList>
    </citation>
    <scope>NUCLEOTIDE SEQUENCE [LARGE SCALE GENOMIC DNA]</scope>
    <source>
        <strain evidence="7">Z151</strain>
    </source>
</reference>
<dbReference type="InterPro" id="IPR008580">
    <property type="entry name" value="PPPDE_dom"/>
</dbReference>
<dbReference type="InterPro" id="IPR042266">
    <property type="entry name" value="PPPDE_sf"/>
</dbReference>
<organism evidence="6 7">
    <name type="scientific">Hypsibius exemplaris</name>
    <name type="common">Freshwater tardigrade</name>
    <dbReference type="NCBI Taxonomy" id="2072580"/>
    <lineage>
        <taxon>Eukaryota</taxon>
        <taxon>Metazoa</taxon>
        <taxon>Ecdysozoa</taxon>
        <taxon>Tardigrada</taxon>
        <taxon>Eutardigrada</taxon>
        <taxon>Parachela</taxon>
        <taxon>Hypsibioidea</taxon>
        <taxon>Hypsibiidae</taxon>
        <taxon>Hypsibius</taxon>
    </lineage>
</organism>
<dbReference type="OrthoDB" id="21221at2759"/>
<evidence type="ECO:0000256" key="3">
    <source>
        <dbReference type="ARBA" id="ARBA00022801"/>
    </source>
</evidence>
<proteinExistence type="inferred from homology"/>
<feature type="non-terminal residue" evidence="6">
    <location>
        <position position="1"/>
    </location>
</feature>
<evidence type="ECO:0000313" key="7">
    <source>
        <dbReference type="Proteomes" id="UP000192578"/>
    </source>
</evidence>
<dbReference type="EMBL" id="MTYJ01000385">
    <property type="protein sequence ID" value="OWA54253.1"/>
    <property type="molecule type" value="Genomic_DNA"/>
</dbReference>
<dbReference type="SUPFAM" id="SSF48371">
    <property type="entry name" value="ARM repeat"/>
    <property type="match status" value="1"/>
</dbReference>
<dbReference type="GO" id="GO:0070646">
    <property type="term" value="P:protein modification by small protein removal"/>
    <property type="evidence" value="ECO:0007669"/>
    <property type="project" value="TreeGrafter"/>
</dbReference>
<dbReference type="PROSITE" id="PS51858">
    <property type="entry name" value="PPPDE"/>
    <property type="match status" value="1"/>
</dbReference>